<organism evidence="7 8">
    <name type="scientific">Batrachochytrium salamandrivorans</name>
    <dbReference type="NCBI Taxonomy" id="1357716"/>
    <lineage>
        <taxon>Eukaryota</taxon>
        <taxon>Fungi</taxon>
        <taxon>Fungi incertae sedis</taxon>
        <taxon>Chytridiomycota</taxon>
        <taxon>Chytridiomycota incertae sedis</taxon>
        <taxon>Chytridiomycetes</taxon>
        <taxon>Rhizophydiales</taxon>
        <taxon>Rhizophydiales incertae sedis</taxon>
        <taxon>Batrachochytrium</taxon>
    </lineage>
</organism>
<gene>
    <name evidence="7" type="ORF">BASA50_009505</name>
</gene>
<proteinExistence type="inferred from homology"/>
<comment type="similarity">
    <text evidence="1 4">Belongs to the EXO70 family.</text>
</comment>
<feature type="coiled-coil region" evidence="5">
    <location>
        <begin position="18"/>
        <end position="48"/>
    </location>
</feature>
<evidence type="ECO:0000313" key="7">
    <source>
        <dbReference type="EMBL" id="KAH6590244.1"/>
    </source>
</evidence>
<dbReference type="InterPro" id="IPR046364">
    <property type="entry name" value="Exo70_C"/>
</dbReference>
<keyword evidence="5" id="KW-0175">Coiled coil</keyword>
<dbReference type="PANTHER" id="PTHR12542:SF41">
    <property type="entry name" value="EXOCYST COMPLEX COMPONENT 7"/>
    <property type="match status" value="1"/>
</dbReference>
<accession>A0ABQ8F1M5</accession>
<comment type="caution">
    <text evidence="7">The sequence shown here is derived from an EMBL/GenBank/DDBJ whole genome shotgun (WGS) entry which is preliminary data.</text>
</comment>
<dbReference type="InterPro" id="IPR016159">
    <property type="entry name" value="Cullin_repeat-like_dom_sf"/>
</dbReference>
<keyword evidence="8" id="KW-1185">Reference proteome</keyword>
<dbReference type="Proteomes" id="UP001648503">
    <property type="component" value="Unassembled WGS sequence"/>
</dbReference>
<dbReference type="Pfam" id="PF20669">
    <property type="entry name" value="Exo70_N"/>
    <property type="match status" value="1"/>
</dbReference>
<evidence type="ECO:0000256" key="2">
    <source>
        <dbReference type="ARBA" id="ARBA00022448"/>
    </source>
</evidence>
<keyword evidence="4" id="KW-0653">Protein transport</keyword>
<comment type="subcellular location">
    <subcellularLocation>
        <location evidence="4">Bud</location>
    </subcellularLocation>
    <subcellularLocation>
        <location evidence="4">Bud neck</location>
    </subcellularLocation>
</comment>
<dbReference type="Gene3D" id="1.20.1280.170">
    <property type="entry name" value="Exocyst complex component Exo70"/>
    <property type="match status" value="2"/>
</dbReference>
<dbReference type="PANTHER" id="PTHR12542">
    <property type="entry name" value="EXOCYST COMPLEX PROTEIN EXO70"/>
    <property type="match status" value="1"/>
</dbReference>
<keyword evidence="3 4" id="KW-0268">Exocytosis</keyword>
<protein>
    <recommendedName>
        <fullName evidence="4">Exocyst complex protein EXO70</fullName>
    </recommendedName>
</protein>
<comment type="function">
    <text evidence="4">Involved in the secretory pathway as part of the exocyst complex which tethers secretory vesicles to the sites of exocytosis. Also plays a role in the assembly of the exocyst.</text>
</comment>
<dbReference type="SUPFAM" id="SSF74788">
    <property type="entry name" value="Cullin repeat-like"/>
    <property type="match status" value="1"/>
</dbReference>
<feature type="domain" description="Exocyst complex subunit Exo70 C-terminal" evidence="6">
    <location>
        <begin position="269"/>
        <end position="406"/>
    </location>
</feature>
<dbReference type="EMBL" id="JAFCIX010000435">
    <property type="protein sequence ID" value="KAH6590244.1"/>
    <property type="molecule type" value="Genomic_DNA"/>
</dbReference>
<dbReference type="Pfam" id="PF03081">
    <property type="entry name" value="Exo70_C"/>
    <property type="match status" value="2"/>
</dbReference>
<evidence type="ECO:0000256" key="5">
    <source>
        <dbReference type="SAM" id="Coils"/>
    </source>
</evidence>
<keyword evidence="2 4" id="KW-0813">Transport</keyword>
<reference evidence="7 8" key="1">
    <citation type="submission" date="2021-02" db="EMBL/GenBank/DDBJ databases">
        <title>Variation within the Batrachochytrium salamandrivorans European outbreak.</title>
        <authorList>
            <person name="Kelly M."/>
            <person name="Pasmans F."/>
            <person name="Shea T.P."/>
            <person name="Munoz J.F."/>
            <person name="Carranza S."/>
            <person name="Cuomo C.A."/>
            <person name="Martel A."/>
        </authorList>
    </citation>
    <scope>NUCLEOTIDE SEQUENCE [LARGE SCALE GENOMIC DNA]</scope>
    <source>
        <strain evidence="7 8">AMFP18/2</strain>
    </source>
</reference>
<sequence length="619" mass="70640">MTGPNLTLNVNPHSEAQAELKRELESKLEREVEKLELLESSLKKTDKLTEQMQTILGSFDQRLSKLETFILPIYRSTQKLTKMHTNIDTALAQIENFTCTFSVIKQHEAIVTKGPQGISFSVYLESISKLKESLQSLETTKYKSSERKIQALKDTLWKGIRQLDEMFAQKLQAASDEVDPTIYQAGDDIIPSSFSDTQLSELHYLAGALAESLVEIGPISAFIKLYEDIRSAHLIKSLLTVSQASKDEELKSVHQRGTYKKGSGLLIQYGKTLLIALNVEHALHLKIIPKHHAVMTFAQTISAPVDGFLDALESMLNRVKRNIQRREINDVYMLIDVWDELSVLFGRHSALLAYCGKKGHDIDILLTNCSNTAILYFKEVYDEFKVDTEKKQAALSVDGTVHETTSKGKPGSLPVSSFPDFISKMIDALLTDLEISSRGYKKTTLTTLFLLNNYHYILKGIKSCKLADNVSSNVIDTIEKSIKKQLDVYRNSWMPLIEYLMDTTKISDQKIITTLSKQHREVIKERFRGFNKDFDELFQTQKAYAIPDVELRAQVVKEVKQVLLPMYNRFYDRYIETDFSKNKEKYIKYDKDTLTVTLEKFFDASSEAIVTRQWGRGQE</sequence>
<feature type="domain" description="Exocyst complex subunit Exo70 C-terminal" evidence="6">
    <location>
        <begin position="414"/>
        <end position="598"/>
    </location>
</feature>
<evidence type="ECO:0000256" key="4">
    <source>
        <dbReference type="RuleBase" id="RU365026"/>
    </source>
</evidence>
<evidence type="ECO:0000313" key="8">
    <source>
        <dbReference type="Proteomes" id="UP001648503"/>
    </source>
</evidence>
<name>A0ABQ8F1M5_9FUNG</name>
<evidence type="ECO:0000256" key="3">
    <source>
        <dbReference type="ARBA" id="ARBA00022483"/>
    </source>
</evidence>
<dbReference type="InterPro" id="IPR004140">
    <property type="entry name" value="Exo70"/>
</dbReference>
<evidence type="ECO:0000256" key="1">
    <source>
        <dbReference type="ARBA" id="ARBA00006756"/>
    </source>
</evidence>
<evidence type="ECO:0000259" key="6">
    <source>
        <dbReference type="Pfam" id="PF03081"/>
    </source>
</evidence>